<dbReference type="SUPFAM" id="SSF48452">
    <property type="entry name" value="TPR-like"/>
    <property type="match status" value="2"/>
</dbReference>
<dbReference type="PANTHER" id="PTHR46082:SF11">
    <property type="entry name" value="AAA+ ATPASE DOMAIN-CONTAINING PROTEIN-RELATED"/>
    <property type="match status" value="1"/>
</dbReference>
<dbReference type="Pfam" id="PF13374">
    <property type="entry name" value="TPR_10"/>
    <property type="match status" value="1"/>
</dbReference>
<dbReference type="SUPFAM" id="SSF53474">
    <property type="entry name" value="alpha/beta-Hydrolases"/>
    <property type="match status" value="1"/>
</dbReference>
<reference evidence="5" key="2">
    <citation type="journal article" date="2023" name="IMA Fungus">
        <title>Comparative genomic study of the Penicillium genus elucidates a diverse pangenome and 15 lateral gene transfer events.</title>
        <authorList>
            <person name="Petersen C."/>
            <person name="Sorensen T."/>
            <person name="Nielsen M.R."/>
            <person name="Sondergaard T.E."/>
            <person name="Sorensen J.L."/>
            <person name="Fitzpatrick D.A."/>
            <person name="Frisvad J.C."/>
            <person name="Nielsen K.L."/>
        </authorList>
    </citation>
    <scope>NUCLEOTIDE SEQUENCE</scope>
    <source>
        <strain evidence="5">IBT 22155</strain>
    </source>
</reference>
<evidence type="ECO:0000256" key="1">
    <source>
        <dbReference type="ARBA" id="ARBA00007920"/>
    </source>
</evidence>
<dbReference type="GO" id="GO:0017000">
    <property type="term" value="P:antibiotic biosynthetic process"/>
    <property type="evidence" value="ECO:0007669"/>
    <property type="project" value="UniProtKB-ARBA"/>
</dbReference>
<accession>A0A9W9KVM8</accession>
<evidence type="ECO:0000313" key="5">
    <source>
        <dbReference type="EMBL" id="KAJ5123879.1"/>
    </source>
</evidence>
<dbReference type="InterPro" id="IPR007751">
    <property type="entry name" value="DUF676_lipase-like"/>
</dbReference>
<dbReference type="RefSeq" id="XP_056518278.1">
    <property type="nucleotide sequence ID" value="XM_056668448.1"/>
</dbReference>
<dbReference type="InterPro" id="IPR029058">
    <property type="entry name" value="AB_hydrolase_fold"/>
</dbReference>
<comment type="caution">
    <text evidence="5">The sequence shown here is derived from an EMBL/GenBank/DDBJ whole genome shotgun (WGS) entry which is preliminary data.</text>
</comment>
<dbReference type="AlphaFoldDB" id="A0A9W9KVM8"/>
<dbReference type="PRINTS" id="PR00381">
    <property type="entry name" value="KINESINLIGHT"/>
</dbReference>
<dbReference type="Proteomes" id="UP001149079">
    <property type="component" value="Unassembled WGS sequence"/>
</dbReference>
<reference evidence="5" key="1">
    <citation type="submission" date="2022-11" db="EMBL/GenBank/DDBJ databases">
        <authorList>
            <person name="Petersen C."/>
        </authorList>
    </citation>
    <scope>NUCLEOTIDE SEQUENCE</scope>
    <source>
        <strain evidence="5">IBT 22155</strain>
    </source>
</reference>
<protein>
    <recommendedName>
        <fullName evidence="7">GPI inositol-deacylase</fullName>
    </recommendedName>
</protein>
<keyword evidence="2" id="KW-0472">Membrane</keyword>
<dbReference type="Gene3D" id="3.40.50.1820">
    <property type="entry name" value="alpha/beta hydrolase"/>
    <property type="match status" value="1"/>
</dbReference>
<dbReference type="SUPFAM" id="SSF52540">
    <property type="entry name" value="P-loop containing nucleoside triphosphate hydrolases"/>
    <property type="match status" value="1"/>
</dbReference>
<dbReference type="InterPro" id="IPR011990">
    <property type="entry name" value="TPR-like_helical_dom_sf"/>
</dbReference>
<dbReference type="GO" id="GO:0043531">
    <property type="term" value="F:ADP binding"/>
    <property type="evidence" value="ECO:0007669"/>
    <property type="project" value="InterPro"/>
</dbReference>
<evidence type="ECO:0008006" key="7">
    <source>
        <dbReference type="Google" id="ProtNLM"/>
    </source>
</evidence>
<sequence>MNQPTTLYLLTFALSVAFTYYWVSKRIPSRLIADQAPRARFELVPVKSYVPARASGIDLIFVHGLGSNPDTTWQARNSTNTAHLTEETRPNSEQYVNWVSEFLPSDLPRRDAVYTRLQTVGTHLLEHIDGQIRQSKYEQSRRLVFVGHSYGGLVVEEALIQAKRRREFNHIVEQTRAILFLGTPHRGTSFGPWGRLAALALQPLGSNPLILANLEYDSVVLSDLHESFISSIRDDLQVVNFYEQRPLCLLRLGFFRWQMFCVSERSATYQGNTVSKIGLAVDHYGLNKFDSRNESYNIILSKLARVLAPLVQPTKRQYSVPLETVQTFIQRDQLWKELEEKLQIRHGRASVPFAVTLHGLEGAGKSQLALKFTECSVDRYSPILWIDATREETVRSSFRRCAAEIGVADEPNNQQSTALVDDRVIQGVLRWLRNRTDVDDEWLVIVDNADDLTWGIKKIMPKGTRGRIIITSRDAQSQKLVEKSCEQIRVGDMSPREARMVLLRHLSDNVDLLPQSVEEGCDEVAKKLGYLPLAIDLAGAYIGNSVAPELSLARYLEDYEKHRDELLQMDHLRGLSSAERTVWTVWDTTLEKIETQYPRLQPGLLLTFLACFQGNIVQDEMFRLASLGMSTVVNELGEEDSTELRMFIPESEGNGCTGIGLVPQCTAWFSGEQFVATKIGIGSRGILGLCLLLAARLRKKIISHRFRRHLILHLSDVGNIDPNSISIREMGDVFIRTILARVHYDEGQWEEAEQLFVQVMETRKTKLGQDHPDTLISMGHIASTFWNQGRWEEAEQLEVQVMETRKTKLGEDHPSTLTSMANLASTFWNQGRWEEAEQLEVQVMETRKTKFGEDHPDTLTSMANLALTFWNQGRWQEAEQLEVQVMETSKTKFGEDHPDTLTSMDNLASTYRKQGRWEEAEQLEMRVMEMTKTKLGEGPPRTLTSMANLSSTYRSL</sequence>
<dbReference type="EMBL" id="JAPQKL010000006">
    <property type="protein sequence ID" value="KAJ5123879.1"/>
    <property type="molecule type" value="Genomic_DNA"/>
</dbReference>
<dbReference type="GO" id="GO:0072330">
    <property type="term" value="P:monocarboxylic acid biosynthetic process"/>
    <property type="evidence" value="ECO:0007669"/>
    <property type="project" value="UniProtKB-ARBA"/>
</dbReference>
<dbReference type="Pfam" id="PF00931">
    <property type="entry name" value="NB-ARC"/>
    <property type="match status" value="1"/>
</dbReference>
<proteinExistence type="inferred from homology"/>
<feature type="transmembrane region" description="Helical" evidence="2">
    <location>
        <begin position="7"/>
        <end position="23"/>
    </location>
</feature>
<evidence type="ECO:0000256" key="2">
    <source>
        <dbReference type="SAM" id="Phobius"/>
    </source>
</evidence>
<dbReference type="PANTHER" id="PTHR46082">
    <property type="entry name" value="ATP/GTP-BINDING PROTEIN-RELATED"/>
    <property type="match status" value="1"/>
</dbReference>
<keyword evidence="2" id="KW-1133">Transmembrane helix</keyword>
<dbReference type="Pfam" id="PF13424">
    <property type="entry name" value="TPR_12"/>
    <property type="match status" value="2"/>
</dbReference>
<dbReference type="Gene3D" id="1.25.40.10">
    <property type="entry name" value="Tetratricopeptide repeat domain"/>
    <property type="match status" value="2"/>
</dbReference>
<dbReference type="Pfam" id="PF05057">
    <property type="entry name" value="DUF676"/>
    <property type="match status" value="1"/>
</dbReference>
<gene>
    <name evidence="5" type="ORF">N7515_007704</name>
</gene>
<feature type="domain" description="DUF676" evidence="4">
    <location>
        <begin position="60"/>
        <end position="190"/>
    </location>
</feature>
<evidence type="ECO:0000259" key="3">
    <source>
        <dbReference type="Pfam" id="PF00931"/>
    </source>
</evidence>
<evidence type="ECO:0000259" key="4">
    <source>
        <dbReference type="Pfam" id="PF05057"/>
    </source>
</evidence>
<comment type="similarity">
    <text evidence="1">Belongs to the putative lipase ROG1 family.</text>
</comment>
<evidence type="ECO:0000313" key="6">
    <source>
        <dbReference type="Proteomes" id="UP001149079"/>
    </source>
</evidence>
<feature type="domain" description="NB-ARC" evidence="3">
    <location>
        <begin position="337"/>
        <end position="498"/>
    </location>
</feature>
<dbReference type="Gene3D" id="3.40.50.300">
    <property type="entry name" value="P-loop containing nucleotide triphosphate hydrolases"/>
    <property type="match status" value="1"/>
</dbReference>
<dbReference type="OrthoDB" id="5086500at2759"/>
<name>A0A9W9KVM8_9EURO</name>
<organism evidence="5 6">
    <name type="scientific">Penicillium bovifimosum</name>
    <dbReference type="NCBI Taxonomy" id="126998"/>
    <lineage>
        <taxon>Eukaryota</taxon>
        <taxon>Fungi</taxon>
        <taxon>Dikarya</taxon>
        <taxon>Ascomycota</taxon>
        <taxon>Pezizomycotina</taxon>
        <taxon>Eurotiomycetes</taxon>
        <taxon>Eurotiomycetidae</taxon>
        <taxon>Eurotiales</taxon>
        <taxon>Aspergillaceae</taxon>
        <taxon>Penicillium</taxon>
    </lineage>
</organism>
<keyword evidence="2" id="KW-0812">Transmembrane</keyword>
<dbReference type="InterPro" id="IPR027417">
    <property type="entry name" value="P-loop_NTPase"/>
</dbReference>
<dbReference type="GeneID" id="81407618"/>
<dbReference type="InterPro" id="IPR002182">
    <property type="entry name" value="NB-ARC"/>
</dbReference>
<dbReference type="InterPro" id="IPR053137">
    <property type="entry name" value="NLR-like"/>
</dbReference>
<keyword evidence="6" id="KW-1185">Reference proteome</keyword>